<dbReference type="Pfam" id="PF07684">
    <property type="entry name" value="NODP"/>
    <property type="match status" value="1"/>
</dbReference>
<dbReference type="SMART" id="SM01339">
    <property type="entry name" value="NODP"/>
    <property type="match status" value="1"/>
</dbReference>
<comment type="caution">
    <text evidence="4">The sequence shown here is derived from an EMBL/GenBank/DDBJ whole genome shotgun (WGS) entry which is preliminary data.</text>
</comment>
<evidence type="ECO:0000259" key="2">
    <source>
        <dbReference type="SMART" id="SM01338"/>
    </source>
</evidence>
<evidence type="ECO:0000313" key="4">
    <source>
        <dbReference type="EMBL" id="CAG2065953.1"/>
    </source>
</evidence>
<gene>
    <name evidence="4" type="ORF">TPAB3V08_LOCUS12896</name>
</gene>
<dbReference type="InterPro" id="IPR011656">
    <property type="entry name" value="Notch_NODP_dom"/>
</dbReference>
<feature type="non-terminal residue" evidence="4">
    <location>
        <position position="192"/>
    </location>
</feature>
<evidence type="ECO:0000313" key="5">
    <source>
        <dbReference type="Proteomes" id="UP001153148"/>
    </source>
</evidence>
<feature type="domain" description="Notch NOD" evidence="2">
    <location>
        <begin position="1"/>
        <end position="49"/>
    </location>
</feature>
<dbReference type="Gene3D" id="3.30.70.3310">
    <property type="match status" value="1"/>
</dbReference>
<keyword evidence="1" id="KW-0472">Membrane</keyword>
<keyword evidence="5" id="KW-1185">Reference proteome</keyword>
<keyword evidence="1" id="KW-0812">Transmembrane</keyword>
<sequence length="192" mass="21024">MSVVVLMDMQSFRKHLVAFLRDLGHELRTNLRVKQDESGKDMIFPWKASAVFNGDTPNMVIGPQSNSNSIVSKFSSSGVIVYLELDNRKCIVLETGECFSSAHEAADYLAATAANHALTTSFPIYQVRAVAGSPVVPADTPTNVKFVFIGFALVVVAGLLIGVITAQKKRAAGITWFLRRIHEDKQVTDIKI</sequence>
<protein>
    <submittedName>
        <fullName evidence="4">Uncharacterized protein</fullName>
    </submittedName>
</protein>
<feature type="transmembrane region" description="Helical" evidence="1">
    <location>
        <begin position="146"/>
        <end position="166"/>
    </location>
</feature>
<dbReference type="CDD" id="cd21706">
    <property type="entry name" value="JMTM_dNotch"/>
    <property type="match status" value="1"/>
</dbReference>
<evidence type="ECO:0000256" key="1">
    <source>
        <dbReference type="SAM" id="Phobius"/>
    </source>
</evidence>
<feature type="domain" description="Notch NODP" evidence="3">
    <location>
        <begin position="75"/>
        <end position="138"/>
    </location>
</feature>
<reference evidence="4" key="1">
    <citation type="submission" date="2021-03" db="EMBL/GenBank/DDBJ databases">
        <authorList>
            <person name="Tran Van P."/>
        </authorList>
    </citation>
    <scope>NUCLEOTIDE SEQUENCE</scope>
</reference>
<dbReference type="Proteomes" id="UP001153148">
    <property type="component" value="Unassembled WGS sequence"/>
</dbReference>
<dbReference type="Pfam" id="PF06816">
    <property type="entry name" value="NOD"/>
    <property type="match status" value="1"/>
</dbReference>
<name>A0ABN7PKD6_TIMPD</name>
<dbReference type="InterPro" id="IPR010660">
    <property type="entry name" value="Notch_NOD_dom"/>
</dbReference>
<dbReference type="EMBL" id="CAJPIN010048594">
    <property type="protein sequence ID" value="CAG2065953.1"/>
    <property type="molecule type" value="Genomic_DNA"/>
</dbReference>
<accession>A0ABN7PKD6</accession>
<dbReference type="SMART" id="SM01338">
    <property type="entry name" value="NOD"/>
    <property type="match status" value="1"/>
</dbReference>
<keyword evidence="1" id="KW-1133">Transmembrane helix</keyword>
<proteinExistence type="predicted"/>
<organism evidence="4 5">
    <name type="scientific">Timema podura</name>
    <name type="common">Walking stick</name>
    <dbReference type="NCBI Taxonomy" id="61482"/>
    <lineage>
        <taxon>Eukaryota</taxon>
        <taxon>Metazoa</taxon>
        <taxon>Ecdysozoa</taxon>
        <taxon>Arthropoda</taxon>
        <taxon>Hexapoda</taxon>
        <taxon>Insecta</taxon>
        <taxon>Pterygota</taxon>
        <taxon>Neoptera</taxon>
        <taxon>Polyneoptera</taxon>
        <taxon>Phasmatodea</taxon>
        <taxon>Timematodea</taxon>
        <taxon>Timematoidea</taxon>
        <taxon>Timematidae</taxon>
        <taxon>Timema</taxon>
    </lineage>
</organism>
<evidence type="ECO:0000259" key="3">
    <source>
        <dbReference type="SMART" id="SM01339"/>
    </source>
</evidence>
<dbReference type="PRINTS" id="PR01983">
    <property type="entry name" value="NOTCH"/>
</dbReference>